<organism evidence="12 13">
    <name type="scientific">Trichoplax adhaerens</name>
    <name type="common">Trichoplax reptans</name>
    <dbReference type="NCBI Taxonomy" id="10228"/>
    <lineage>
        <taxon>Eukaryota</taxon>
        <taxon>Metazoa</taxon>
        <taxon>Placozoa</taxon>
        <taxon>Uniplacotomia</taxon>
        <taxon>Trichoplacea</taxon>
        <taxon>Trichoplacidae</taxon>
        <taxon>Trichoplax</taxon>
    </lineage>
</organism>
<dbReference type="Gene3D" id="2.130.10.10">
    <property type="entry name" value="YVTN repeat-like/Quinoprotein amine dehydrogenase"/>
    <property type="match status" value="2"/>
</dbReference>
<proteinExistence type="inferred from homology"/>
<dbReference type="InterPro" id="IPR050630">
    <property type="entry name" value="WD_repeat_EMAP"/>
</dbReference>
<evidence type="ECO:0000256" key="3">
    <source>
        <dbReference type="ARBA" id="ARBA00022490"/>
    </source>
</evidence>
<dbReference type="Pfam" id="PF23414">
    <property type="entry name" value="Beta-prop_EML_2"/>
    <property type="match status" value="1"/>
</dbReference>
<dbReference type="AlphaFoldDB" id="B3SAR2"/>
<dbReference type="SMART" id="SM00320">
    <property type="entry name" value="WD40"/>
    <property type="match status" value="11"/>
</dbReference>
<dbReference type="InterPro" id="IPR036322">
    <property type="entry name" value="WD40_repeat_dom_sf"/>
</dbReference>
<dbReference type="RefSeq" id="XP_002117306.1">
    <property type="nucleotide sequence ID" value="XM_002117270.1"/>
</dbReference>
<dbReference type="STRING" id="10228.B3SAR2"/>
<evidence type="ECO:0000256" key="6">
    <source>
        <dbReference type="ARBA" id="ARBA00022737"/>
    </source>
</evidence>
<dbReference type="InterPro" id="IPR015943">
    <property type="entry name" value="WD40/YVTN_repeat-like_dom_sf"/>
</dbReference>
<evidence type="ECO:0000256" key="2">
    <source>
        <dbReference type="ARBA" id="ARBA00006489"/>
    </source>
</evidence>
<dbReference type="PANTHER" id="PTHR13720:SF50">
    <property type="entry name" value="ECHINODERM MICROTUBULE-ASSOCIATED PROTEIN-LIKE 2"/>
    <property type="match status" value="1"/>
</dbReference>
<dbReference type="KEGG" id="tad:TRIADDRAFT_63428"/>
<dbReference type="HOGENOM" id="CLU_011754_2_0_1"/>
<dbReference type="PROSITE" id="PS50294">
    <property type="entry name" value="WD_REPEATS_REGION"/>
    <property type="match status" value="3"/>
</dbReference>
<sequence length="735" mass="81330">MENNNETSSEDQPMHGSDVEKELKERIQDLEQHIKHQDDRITILETALARLLSCLLYHVLLDLTSQLLGSLMERKKKHASKKHTTSKLAKKHVSIRIYLRGRPVLLYAPSSTSIPKEPKPIDAPSEALSLEWVSFGYRGRDSRDNIYLVGDDIVYFTAGVVVSYNPSTSTQRHYLEHTDDIKSLAIHPDGVTMASGQVAGHEKNAGKPHVRIWDSSTLKTIAVIGVGEFDRAVACVAFSKSNNGDRLAVVDESNDHVLSVWEWRKKKKLLDTKSHGESVFAASFLPNDHDGIVTCGKSHICFWTIDDDLRISKRMGIFEKHPKPKAILCLAFNENNDVLSGDSNGNIFVWGAGGNRITEELKDAHEGNIFDLVVLPNGEIVSGGGRDRKLKLWDSSLKAIEDAEPVELSEEMGAPRCIAPIKCDDGRSFVVGTVRNHLIRCNNLFSSESDIEYINQGHHDELWGAGINAAGDKFVSCSYDKIIYLWNLESREVIWSKSIEEGAQSATFNPSGDLIAIGTITGKWYVLSSEDGDIKAEFTSGPEQLDVLRYSPDGKYIAVASHDNYVYIYSVADNPSEYKLEGKCSGHSSFITHIDWSKDSNYLQSTSGDYELLFWEAPSGSQVTSAIAMRDVEWETVSCVLGYSVCGIWAEGSDGTDVNAVARSFNGNLLATGDDFGMVNLFKYPCNQPKSSCNQYTGHSSHVTNVLFTPNDARLLSTGGRDNTILLWKVDSSSS</sequence>
<dbReference type="GO" id="GO:0008017">
    <property type="term" value="F:microtubule binding"/>
    <property type="evidence" value="ECO:0000318"/>
    <property type="project" value="GO_Central"/>
</dbReference>
<dbReference type="CTD" id="6758575"/>
<keyword evidence="7" id="KW-0206">Cytoskeleton</keyword>
<dbReference type="PANTHER" id="PTHR13720">
    <property type="entry name" value="WD-40 REPEAT PROTEIN"/>
    <property type="match status" value="1"/>
</dbReference>
<dbReference type="OMA" id="RNIEWAT"/>
<keyword evidence="5" id="KW-0493">Microtubule</keyword>
<evidence type="ECO:0000256" key="5">
    <source>
        <dbReference type="ARBA" id="ARBA00022701"/>
    </source>
</evidence>
<dbReference type="PROSITE" id="PS50082">
    <property type="entry name" value="WD_REPEATS_2"/>
    <property type="match status" value="4"/>
</dbReference>
<dbReference type="InParanoid" id="B3SAR2"/>
<name>B3SAR2_TRIAD</name>
<evidence type="ECO:0000256" key="9">
    <source>
        <dbReference type="SAM" id="Coils"/>
    </source>
</evidence>
<dbReference type="Proteomes" id="UP000009022">
    <property type="component" value="Unassembled WGS sequence"/>
</dbReference>
<keyword evidence="3" id="KW-0963">Cytoplasm</keyword>
<dbReference type="FunFam" id="2.130.10.10:FF:000005">
    <property type="entry name" value="Putative echinoderm microtubule-associated protein-like 1"/>
    <property type="match status" value="1"/>
</dbReference>
<dbReference type="FunCoup" id="B3SAR2">
    <property type="interactions" value="1578"/>
</dbReference>
<evidence type="ECO:0000313" key="12">
    <source>
        <dbReference type="EMBL" id="EDV20145.1"/>
    </source>
</evidence>
<gene>
    <name evidence="12" type="ORF">TRIADDRAFT_63428</name>
</gene>
<dbReference type="SUPFAM" id="SSF50978">
    <property type="entry name" value="WD40 repeat-like"/>
    <property type="match status" value="1"/>
</dbReference>
<evidence type="ECO:0000256" key="7">
    <source>
        <dbReference type="ARBA" id="ARBA00023212"/>
    </source>
</evidence>
<evidence type="ECO:0000256" key="4">
    <source>
        <dbReference type="ARBA" id="ARBA00022574"/>
    </source>
</evidence>
<feature type="domain" description="EML-like second beta-propeller" evidence="11">
    <location>
        <begin position="462"/>
        <end position="730"/>
    </location>
</feature>
<dbReference type="InterPro" id="IPR049813">
    <property type="entry name" value="Elp-1-like_TD"/>
</dbReference>
<dbReference type="InterPro" id="IPR011047">
    <property type="entry name" value="Quinoprotein_ADH-like_sf"/>
</dbReference>
<feature type="domain" description="EML-like first beta-propeller" evidence="10">
    <location>
        <begin position="170"/>
        <end position="439"/>
    </location>
</feature>
<feature type="coiled-coil region" evidence="9">
    <location>
        <begin position="20"/>
        <end position="47"/>
    </location>
</feature>
<dbReference type="PhylomeDB" id="B3SAR2"/>
<feature type="repeat" description="WD" evidence="8">
    <location>
        <begin position="362"/>
        <end position="394"/>
    </location>
</feature>
<evidence type="ECO:0000256" key="8">
    <source>
        <dbReference type="PROSITE-ProRule" id="PRU00221"/>
    </source>
</evidence>
<comment type="similarity">
    <text evidence="2">Belongs to the WD repeat EMAP family.</text>
</comment>
<feature type="repeat" description="WD" evidence="8">
    <location>
        <begin position="584"/>
        <end position="625"/>
    </location>
</feature>
<evidence type="ECO:0000256" key="1">
    <source>
        <dbReference type="ARBA" id="ARBA00004245"/>
    </source>
</evidence>
<dbReference type="OrthoDB" id="47802at2759"/>
<dbReference type="EMBL" id="DS985262">
    <property type="protein sequence ID" value="EDV20145.1"/>
    <property type="molecule type" value="Genomic_DNA"/>
</dbReference>
<dbReference type="eggNOG" id="KOG2106">
    <property type="taxonomic scope" value="Eukaryota"/>
</dbReference>
<feature type="repeat" description="WD" evidence="8">
    <location>
        <begin position="696"/>
        <end position="735"/>
    </location>
</feature>
<evidence type="ECO:0000259" key="11">
    <source>
        <dbReference type="Pfam" id="PF23414"/>
    </source>
</evidence>
<keyword evidence="13" id="KW-1185">Reference proteome</keyword>
<dbReference type="InterPro" id="IPR055439">
    <property type="entry name" value="Beta-prop_EML_1st"/>
</dbReference>
<comment type="subcellular location">
    <subcellularLocation>
        <location evidence="1">Cytoplasm</location>
        <location evidence="1">Cytoskeleton</location>
    </subcellularLocation>
</comment>
<keyword evidence="6" id="KW-0677">Repeat</keyword>
<dbReference type="Pfam" id="PF23409">
    <property type="entry name" value="Beta-prop_EML"/>
    <property type="match status" value="1"/>
</dbReference>
<dbReference type="InterPro" id="IPR005108">
    <property type="entry name" value="HELP"/>
</dbReference>
<feature type="repeat" description="WD" evidence="8">
    <location>
        <begin position="455"/>
        <end position="496"/>
    </location>
</feature>
<dbReference type="Pfam" id="PF03451">
    <property type="entry name" value="HELP"/>
    <property type="match status" value="1"/>
</dbReference>
<keyword evidence="4 8" id="KW-0853">WD repeat</keyword>
<keyword evidence="9" id="KW-0175">Coiled coil</keyword>
<accession>B3SAR2</accession>
<protein>
    <submittedName>
        <fullName evidence="12">Uncharacterized protein</fullName>
    </submittedName>
</protein>
<dbReference type="CDD" id="cd21931">
    <property type="entry name" value="TD_EMAP-like"/>
    <property type="match status" value="1"/>
</dbReference>
<dbReference type="InterPro" id="IPR001680">
    <property type="entry name" value="WD40_rpt"/>
</dbReference>
<dbReference type="InterPro" id="IPR055442">
    <property type="entry name" value="Beta-prop_EML-like_2nd"/>
</dbReference>
<reference evidence="12 13" key="1">
    <citation type="journal article" date="2008" name="Nature">
        <title>The Trichoplax genome and the nature of placozoans.</title>
        <authorList>
            <person name="Srivastava M."/>
            <person name="Begovic E."/>
            <person name="Chapman J."/>
            <person name="Putnam N.H."/>
            <person name="Hellsten U."/>
            <person name="Kawashima T."/>
            <person name="Kuo A."/>
            <person name="Mitros T."/>
            <person name="Salamov A."/>
            <person name="Carpenter M.L."/>
            <person name="Signorovitch A.Y."/>
            <person name="Moreno M.A."/>
            <person name="Kamm K."/>
            <person name="Grimwood J."/>
            <person name="Schmutz J."/>
            <person name="Shapiro H."/>
            <person name="Grigoriev I.V."/>
            <person name="Buss L.W."/>
            <person name="Schierwater B."/>
            <person name="Dellaporta S.L."/>
            <person name="Rokhsar D.S."/>
        </authorList>
    </citation>
    <scope>NUCLEOTIDE SEQUENCE [LARGE SCALE GENOMIC DNA]</scope>
    <source>
        <strain evidence="12 13">Grell-BS-1999</strain>
    </source>
</reference>
<dbReference type="GO" id="GO:0005874">
    <property type="term" value="C:microtubule"/>
    <property type="evidence" value="ECO:0007669"/>
    <property type="project" value="UniProtKB-KW"/>
</dbReference>
<evidence type="ECO:0000313" key="13">
    <source>
        <dbReference type="Proteomes" id="UP000009022"/>
    </source>
</evidence>
<evidence type="ECO:0000259" key="10">
    <source>
        <dbReference type="Pfam" id="PF23409"/>
    </source>
</evidence>
<dbReference type="SUPFAM" id="SSF50998">
    <property type="entry name" value="Quinoprotein alcohol dehydrogenase-like"/>
    <property type="match status" value="1"/>
</dbReference>
<dbReference type="GO" id="GO:0000226">
    <property type="term" value="P:microtubule cytoskeleton organization"/>
    <property type="evidence" value="ECO:0000318"/>
    <property type="project" value="GO_Central"/>
</dbReference>
<dbReference type="GeneID" id="6758575"/>